<name>A0A1A6AGM4_9TREE</name>
<dbReference type="EMBL" id="KI894027">
    <property type="protein sequence ID" value="OBR89220.1"/>
    <property type="molecule type" value="Genomic_DNA"/>
</dbReference>
<reference evidence="6" key="1">
    <citation type="submission" date="2013-07" db="EMBL/GenBank/DDBJ databases">
        <title>The Genome Sequence of Cryptococcus dejecticola CBS10117.</title>
        <authorList>
            <consortium name="The Broad Institute Genome Sequencing Platform"/>
            <person name="Cuomo C."/>
            <person name="Litvintseva A."/>
            <person name="Chen Y."/>
            <person name="Heitman J."/>
            <person name="Sun S."/>
            <person name="Springer D."/>
            <person name="Dromer F."/>
            <person name="Young S.K."/>
            <person name="Zeng Q."/>
            <person name="Gargeya S."/>
            <person name="Fitzgerald M."/>
            <person name="Abouelleil A."/>
            <person name="Alvarado L."/>
            <person name="Berlin A.M."/>
            <person name="Chapman S.B."/>
            <person name="Dewar J."/>
            <person name="Goldberg J."/>
            <person name="Griggs A."/>
            <person name="Gujja S."/>
            <person name="Hansen M."/>
            <person name="Howarth C."/>
            <person name="Imamovic A."/>
            <person name="Larimer J."/>
            <person name="McCowan C."/>
            <person name="Murphy C."/>
            <person name="Pearson M."/>
            <person name="Priest M."/>
            <person name="Roberts A."/>
            <person name="Saif S."/>
            <person name="Shea T."/>
            <person name="Sykes S."/>
            <person name="Wortman J."/>
            <person name="Nusbaum C."/>
            <person name="Birren B."/>
        </authorList>
    </citation>
    <scope>NUCLEOTIDE SEQUENCE [LARGE SCALE GENOMIC DNA]</scope>
    <source>
        <strain evidence="6">CBS 10117</strain>
    </source>
</reference>
<keyword evidence="3" id="KW-0274">FAD</keyword>
<evidence type="ECO:0000256" key="1">
    <source>
        <dbReference type="ARBA" id="ARBA00006442"/>
    </source>
</evidence>
<keyword evidence="2" id="KW-0285">Flavoprotein</keyword>
<dbReference type="Pfam" id="PF07992">
    <property type="entry name" value="Pyr_redox_2"/>
    <property type="match status" value="1"/>
</dbReference>
<dbReference type="Gene3D" id="3.50.50.100">
    <property type="match status" value="1"/>
</dbReference>
<dbReference type="Gene3D" id="3.50.50.60">
    <property type="entry name" value="FAD/NAD(P)-binding domain"/>
    <property type="match status" value="2"/>
</dbReference>
<organism evidence="6">
    <name type="scientific">Kwoniella dejecticola CBS 10117</name>
    <dbReference type="NCBI Taxonomy" id="1296121"/>
    <lineage>
        <taxon>Eukaryota</taxon>
        <taxon>Fungi</taxon>
        <taxon>Dikarya</taxon>
        <taxon>Basidiomycota</taxon>
        <taxon>Agaricomycotina</taxon>
        <taxon>Tremellomycetes</taxon>
        <taxon>Tremellales</taxon>
        <taxon>Cryptococcaceae</taxon>
        <taxon>Kwoniella</taxon>
    </lineage>
</organism>
<dbReference type="GO" id="GO:0005737">
    <property type="term" value="C:cytoplasm"/>
    <property type="evidence" value="ECO:0007669"/>
    <property type="project" value="TreeGrafter"/>
</dbReference>
<dbReference type="SUPFAM" id="SSF51905">
    <property type="entry name" value="FAD/NAD(P)-binding domain"/>
    <property type="match status" value="1"/>
</dbReference>
<dbReference type="GO" id="GO:0050660">
    <property type="term" value="F:flavin adenine dinucleotide binding"/>
    <property type="evidence" value="ECO:0007669"/>
    <property type="project" value="TreeGrafter"/>
</dbReference>
<proteinExistence type="inferred from homology"/>
<dbReference type="InterPro" id="IPR036188">
    <property type="entry name" value="FAD/NAD-bd_sf"/>
</dbReference>
<feature type="domain" description="FAD/NAD(P)-binding" evidence="5">
    <location>
        <begin position="14"/>
        <end position="198"/>
    </location>
</feature>
<dbReference type="VEuPathDB" id="FungiDB:I303_01045"/>
<dbReference type="PRINTS" id="PR00368">
    <property type="entry name" value="FADPNR"/>
</dbReference>
<accession>A0A1A6AGM4</accession>
<dbReference type="STRING" id="1296121.A0A1A6AGM4"/>
<evidence type="ECO:0000256" key="2">
    <source>
        <dbReference type="ARBA" id="ARBA00022630"/>
    </source>
</evidence>
<evidence type="ECO:0000256" key="4">
    <source>
        <dbReference type="ARBA" id="ARBA00023002"/>
    </source>
</evidence>
<keyword evidence="4" id="KW-0560">Oxidoreductase</keyword>
<evidence type="ECO:0000313" key="6">
    <source>
        <dbReference type="EMBL" id="OBR89220.1"/>
    </source>
</evidence>
<dbReference type="PANTHER" id="PTHR43735:SF3">
    <property type="entry name" value="FERROPTOSIS SUPPRESSOR PROTEIN 1"/>
    <property type="match status" value="1"/>
</dbReference>
<evidence type="ECO:0000259" key="5">
    <source>
        <dbReference type="Pfam" id="PF07992"/>
    </source>
</evidence>
<protein>
    <recommendedName>
        <fullName evidence="5">FAD/NAD(P)-binding domain-containing protein</fullName>
    </recommendedName>
</protein>
<comment type="similarity">
    <text evidence="1">Belongs to the FAD-dependent oxidoreductase family.</text>
</comment>
<dbReference type="GO" id="GO:0004174">
    <property type="term" value="F:electron-transferring-flavoprotein dehydrogenase activity"/>
    <property type="evidence" value="ECO:0007669"/>
    <property type="project" value="TreeGrafter"/>
</dbReference>
<dbReference type="InterPro" id="IPR023753">
    <property type="entry name" value="FAD/NAD-binding_dom"/>
</dbReference>
<dbReference type="PANTHER" id="PTHR43735">
    <property type="entry name" value="APOPTOSIS-INDUCING FACTOR 1"/>
    <property type="match status" value="1"/>
</dbReference>
<dbReference type="AlphaFoldDB" id="A0A1A6AGM4"/>
<sequence>MTTALTSTPEAYQNIVIIGASIAGHETANHLVPNLPGTYRILLIDARGFAWWPITILRAVVVPAGWEDKVSIPLTTERVFKKGSPHQVIAPNKVLQLKADSVILEKPFEGSTEIPFFRCVIATGASQELPTMPAWDDSEDQFVESLRRSQRDIERATKVVVIGGGAVGVEIAGEIASHHPNKKMTLIHKDYGLLQPTVPLAKSEPLKTISEKVIHSYSSPPTDPRLSLELQRICDELGIEVILSDRVIMPSSSPTTPISELSESQSELASELGSTSASALQKGKVAWDGSFGLQPQIVHLTLESGKTVEADYVYPGCGMRPNSQIVKNVDPGALDGGLIRVDKHLKVQSTSPDSIFASQVYAIGDVCSCPGLKIAHGALWGAQKTATNIMNEIKGKVLSEYSLGWLSGLSLPMGMNEGAGMITFGWLGTWVFGSKWTVRMRGKTSGTERHFVGRFKGEQEFEIKFDF</sequence>
<dbReference type="OrthoDB" id="202203at2759"/>
<evidence type="ECO:0000256" key="3">
    <source>
        <dbReference type="ARBA" id="ARBA00022827"/>
    </source>
</evidence>
<gene>
    <name evidence="6" type="ORF">I303_01045</name>
</gene>